<gene>
    <name evidence="1" type="ORF">C4D60_Mb07t22030</name>
</gene>
<reference evidence="1 2" key="1">
    <citation type="journal article" date="2019" name="Nat. Plants">
        <title>Genome sequencing of Musa balbisiana reveals subgenome evolution and function divergence in polyploid bananas.</title>
        <authorList>
            <person name="Yao X."/>
        </authorList>
    </citation>
    <scope>NUCLEOTIDE SEQUENCE [LARGE SCALE GENOMIC DNA]</scope>
    <source>
        <strain evidence="2">cv. DH-PKW</strain>
        <tissue evidence="1">Leaves</tissue>
    </source>
</reference>
<comment type="caution">
    <text evidence="1">The sequence shown here is derived from an EMBL/GenBank/DDBJ whole genome shotgun (WGS) entry which is preliminary data.</text>
</comment>
<proteinExistence type="predicted"/>
<name>A0A4S8JH39_MUSBA</name>
<evidence type="ECO:0000313" key="1">
    <source>
        <dbReference type="EMBL" id="THU61318.1"/>
    </source>
</evidence>
<accession>A0A4S8JH39</accession>
<evidence type="ECO:0000313" key="2">
    <source>
        <dbReference type="Proteomes" id="UP000317650"/>
    </source>
</evidence>
<dbReference type="EMBL" id="PYDT01000005">
    <property type="protein sequence ID" value="THU61318.1"/>
    <property type="molecule type" value="Genomic_DNA"/>
</dbReference>
<sequence>MLSGTYHEAFVHPVNSPVYIDSMTSRLAVDDALCTDSIRTPGKLGFVCNTKVVVMMVGCHTCSASTEVQGMDQSKELVVDGLDLKAQAEKSDGGFLGIQPTELKFPCKQPLLL</sequence>
<protein>
    <submittedName>
        <fullName evidence="1">Uncharacterized protein</fullName>
    </submittedName>
</protein>
<dbReference type="AlphaFoldDB" id="A0A4S8JH39"/>
<organism evidence="1 2">
    <name type="scientific">Musa balbisiana</name>
    <name type="common">Banana</name>
    <dbReference type="NCBI Taxonomy" id="52838"/>
    <lineage>
        <taxon>Eukaryota</taxon>
        <taxon>Viridiplantae</taxon>
        <taxon>Streptophyta</taxon>
        <taxon>Embryophyta</taxon>
        <taxon>Tracheophyta</taxon>
        <taxon>Spermatophyta</taxon>
        <taxon>Magnoliopsida</taxon>
        <taxon>Liliopsida</taxon>
        <taxon>Zingiberales</taxon>
        <taxon>Musaceae</taxon>
        <taxon>Musa</taxon>
    </lineage>
</organism>
<keyword evidence="2" id="KW-1185">Reference proteome</keyword>
<dbReference type="Proteomes" id="UP000317650">
    <property type="component" value="Chromosome 7"/>
</dbReference>